<dbReference type="InterPro" id="IPR008949">
    <property type="entry name" value="Isoprenoid_synthase_dom_sf"/>
</dbReference>
<dbReference type="OrthoDB" id="106922at2157"/>
<comment type="similarity">
    <text evidence="2 6">Belongs to the FPP/GGPP synthase family.</text>
</comment>
<protein>
    <submittedName>
        <fullName evidence="7">Polyprenyl synthetase</fullName>
    </submittedName>
</protein>
<proteinExistence type="inferred from homology"/>
<dbReference type="Gene3D" id="1.10.600.10">
    <property type="entry name" value="Farnesyl Diphosphate Synthase"/>
    <property type="match status" value="1"/>
</dbReference>
<evidence type="ECO:0000256" key="6">
    <source>
        <dbReference type="RuleBase" id="RU004466"/>
    </source>
</evidence>
<evidence type="ECO:0000313" key="8">
    <source>
        <dbReference type="Proteomes" id="UP000001882"/>
    </source>
</evidence>
<reference evidence="7 8" key="2">
    <citation type="journal article" date="2008" name="Int. J. Syst. Evol. Microbiol.">
        <title>Methanocella paludicola gen. nov., sp. nov., a methane-producing archaeon, the first isolate of the lineage 'Rice Cluster I', and proposal of the new archaeal order Methanocellales ord. nov.</title>
        <authorList>
            <person name="Sakai S."/>
            <person name="Imachi H."/>
            <person name="Hanada S."/>
            <person name="Ohashi A."/>
            <person name="Harada H."/>
            <person name="Kamagata Y."/>
        </authorList>
    </citation>
    <scope>NUCLEOTIDE SEQUENCE [LARGE SCALE GENOMIC DNA]</scope>
    <source>
        <strain evidence="8">DSM 17711 / JCM 13418 / NBRC 101707 / SANAE</strain>
    </source>
</reference>
<dbReference type="PANTHER" id="PTHR12001">
    <property type="entry name" value="GERANYLGERANYL PYROPHOSPHATE SYNTHASE"/>
    <property type="match status" value="1"/>
</dbReference>
<evidence type="ECO:0000256" key="3">
    <source>
        <dbReference type="ARBA" id="ARBA00022679"/>
    </source>
</evidence>
<reference evidence="7 8" key="1">
    <citation type="journal article" date="2007" name="Appl. Environ. Microbiol.">
        <title>Isolation of key methanogens for global methane emission from rice paddy fields: a novel isolate affiliated with the clone cluster rice cluster I.</title>
        <authorList>
            <person name="Sakai S."/>
            <person name="Imachi H."/>
            <person name="Sekiguchi Y."/>
            <person name="Ohashi A."/>
            <person name="Harada H."/>
            <person name="Kamagata Y."/>
        </authorList>
    </citation>
    <scope>NUCLEOTIDE SEQUENCE [LARGE SCALE GENOMIC DNA]</scope>
    <source>
        <strain evidence="8">DSM 17711 / JCM 13418 / NBRC 101707 / SANAE</strain>
    </source>
</reference>
<keyword evidence="4" id="KW-0479">Metal-binding</keyword>
<accession>D1YUK6</accession>
<dbReference type="SFLD" id="SFLDS00005">
    <property type="entry name" value="Isoprenoid_Synthase_Type_I"/>
    <property type="match status" value="1"/>
</dbReference>
<dbReference type="Proteomes" id="UP000001882">
    <property type="component" value="Chromosome"/>
</dbReference>
<dbReference type="GeneID" id="8680222"/>
<sequence>MQDWNEVKAVNAGIDRIISAVELPEIRMSIAHSLKTAGKRLRPVSVLLLAEMNGGRADDATDAALAMECIHTASLIQDDIVDEGLKRRGEDTSHEKFGMFLAMVSGDYLISRAMMLMSKYDEKTILAFSKAGLYMAEGELLDVKSRKYKPTEADYVECVRKKTAIMFESSFEMGARIAGADEKHAELCRLMGMEFGIAYQIVDDLIEYTQIDDEHKKSALQSFILPMVYAQTMSVQEAVDLCMRQVEERIAKIDRVLAGYPDSEAKQKLCEVVDLLRSYNGVKIK</sequence>
<keyword evidence="8" id="KW-1185">Reference proteome</keyword>
<dbReference type="Pfam" id="PF00348">
    <property type="entry name" value="polyprenyl_synt"/>
    <property type="match status" value="1"/>
</dbReference>
<evidence type="ECO:0000256" key="5">
    <source>
        <dbReference type="ARBA" id="ARBA00022842"/>
    </source>
</evidence>
<dbReference type="InterPro" id="IPR000092">
    <property type="entry name" value="Polyprenyl_synt"/>
</dbReference>
<dbReference type="EMBL" id="AP011532">
    <property type="protein sequence ID" value="BAI60128.1"/>
    <property type="molecule type" value="Genomic_DNA"/>
</dbReference>
<dbReference type="InterPro" id="IPR033749">
    <property type="entry name" value="Polyprenyl_synt_CS"/>
</dbReference>
<dbReference type="STRING" id="304371.MCP_0056"/>
<dbReference type="GO" id="GO:0004659">
    <property type="term" value="F:prenyltransferase activity"/>
    <property type="evidence" value="ECO:0007669"/>
    <property type="project" value="InterPro"/>
</dbReference>
<dbReference type="RefSeq" id="WP_012898808.1">
    <property type="nucleotide sequence ID" value="NC_013665.1"/>
</dbReference>
<name>D1YUK6_METPS</name>
<evidence type="ECO:0000313" key="7">
    <source>
        <dbReference type="EMBL" id="BAI60128.1"/>
    </source>
</evidence>
<dbReference type="PROSITE" id="PS00723">
    <property type="entry name" value="POLYPRENYL_SYNTHASE_1"/>
    <property type="match status" value="1"/>
</dbReference>
<dbReference type="GO" id="GO:0008299">
    <property type="term" value="P:isoprenoid biosynthetic process"/>
    <property type="evidence" value="ECO:0007669"/>
    <property type="project" value="InterPro"/>
</dbReference>
<dbReference type="AlphaFoldDB" id="D1YUK6"/>
<dbReference type="eggNOG" id="arCOG01727">
    <property type="taxonomic scope" value="Archaea"/>
</dbReference>
<dbReference type="GO" id="GO:0046872">
    <property type="term" value="F:metal ion binding"/>
    <property type="evidence" value="ECO:0007669"/>
    <property type="project" value="UniProtKB-KW"/>
</dbReference>
<gene>
    <name evidence="7" type="ordered locus">MCP_0056</name>
</gene>
<comment type="cofactor">
    <cofactor evidence="1">
        <name>Mg(2+)</name>
        <dbReference type="ChEBI" id="CHEBI:18420"/>
    </cofactor>
</comment>
<dbReference type="SUPFAM" id="SSF48576">
    <property type="entry name" value="Terpenoid synthases"/>
    <property type="match status" value="1"/>
</dbReference>
<keyword evidence="3 6" id="KW-0808">Transferase</keyword>
<organism evidence="7 8">
    <name type="scientific">Methanocella paludicola (strain DSM 17711 / JCM 13418 / NBRC 101707 / SANAE)</name>
    <dbReference type="NCBI Taxonomy" id="304371"/>
    <lineage>
        <taxon>Archaea</taxon>
        <taxon>Methanobacteriati</taxon>
        <taxon>Methanobacteriota</taxon>
        <taxon>Stenosarchaea group</taxon>
        <taxon>Methanomicrobia</taxon>
        <taxon>Methanocellales</taxon>
        <taxon>Methanocellaceae</taxon>
        <taxon>Methanocella</taxon>
    </lineage>
</organism>
<dbReference type="PANTHER" id="PTHR12001:SF85">
    <property type="entry name" value="SHORT CHAIN ISOPRENYL DIPHOSPHATE SYNTHASE"/>
    <property type="match status" value="1"/>
</dbReference>
<evidence type="ECO:0000256" key="1">
    <source>
        <dbReference type="ARBA" id="ARBA00001946"/>
    </source>
</evidence>
<evidence type="ECO:0000256" key="4">
    <source>
        <dbReference type="ARBA" id="ARBA00022723"/>
    </source>
</evidence>
<dbReference type="InParanoid" id="D1YUK6"/>
<evidence type="ECO:0000256" key="2">
    <source>
        <dbReference type="ARBA" id="ARBA00006706"/>
    </source>
</evidence>
<dbReference type="KEGG" id="mpd:MCP_0056"/>
<keyword evidence="5" id="KW-0460">Magnesium</keyword>
<reference evidence="8" key="3">
    <citation type="journal article" date="2011" name="PLoS ONE">
        <title>Genome sequence of a mesophilic hydrogenotrophic methanogen Methanocella paludicola, the first cultivated representative of the order Methanocellales.</title>
        <authorList>
            <person name="Sakai S."/>
            <person name="Takaki Y."/>
            <person name="Shimamura S."/>
            <person name="Sekine M."/>
            <person name="Tajima T."/>
            <person name="Kosugi H."/>
            <person name="Ichikawa N."/>
            <person name="Tasumi E."/>
            <person name="Hiraki A.T."/>
            <person name="Shimizu A."/>
            <person name="Kato Y."/>
            <person name="Nishiko R."/>
            <person name="Mori K."/>
            <person name="Fujita N."/>
            <person name="Imachi H."/>
            <person name="Takai K."/>
        </authorList>
    </citation>
    <scope>NUCLEOTIDE SEQUENCE [LARGE SCALE GENOMIC DNA]</scope>
    <source>
        <strain evidence="8">DSM 17711 / JCM 13418 / NBRC 101707 / SANAE</strain>
    </source>
</reference>